<feature type="transmembrane region" description="Helical" evidence="1">
    <location>
        <begin position="44"/>
        <end position="62"/>
    </location>
</feature>
<dbReference type="eggNOG" id="COG4291">
    <property type="taxonomic scope" value="Bacteria"/>
</dbReference>
<keyword evidence="1" id="KW-0812">Transmembrane</keyword>
<gene>
    <name evidence="2" type="ordered locus">Cyan7425_4706</name>
</gene>
<reference evidence="2" key="1">
    <citation type="submission" date="2009-01" db="EMBL/GenBank/DDBJ databases">
        <title>Complete sequence of chromosome Cyanothece sp. PCC 7425.</title>
        <authorList>
            <consortium name="US DOE Joint Genome Institute"/>
            <person name="Lucas S."/>
            <person name="Copeland A."/>
            <person name="Lapidus A."/>
            <person name="Glavina del Rio T."/>
            <person name="Dalin E."/>
            <person name="Tice H."/>
            <person name="Bruce D."/>
            <person name="Goodwin L."/>
            <person name="Pitluck S."/>
            <person name="Sims D."/>
            <person name="Meineke L."/>
            <person name="Brettin T."/>
            <person name="Detter J.C."/>
            <person name="Han C."/>
            <person name="Larimer F."/>
            <person name="Land M."/>
            <person name="Hauser L."/>
            <person name="Kyrpides N."/>
            <person name="Ovchinnikova G."/>
            <person name="Liberton M."/>
            <person name="Stoeckel J."/>
            <person name="Banerjee A."/>
            <person name="Singh A."/>
            <person name="Page L."/>
            <person name="Sato H."/>
            <person name="Zhao L."/>
            <person name="Sherman L."/>
            <person name="Pakrasi H."/>
            <person name="Richardson P."/>
        </authorList>
    </citation>
    <scope>NUCLEOTIDE SEQUENCE</scope>
    <source>
        <strain evidence="2">PCC 7425</strain>
    </source>
</reference>
<feature type="transmembrane region" description="Helical" evidence="1">
    <location>
        <begin position="114"/>
        <end position="137"/>
    </location>
</feature>
<sequence>MHRSQSKLGSLLIQPGNRLILAVVVALVVYYLTPLPWFEIRLLLAYNLGVLVHMGILGTFLWQASPDQTFRHAQRGEPSNTALLTVVVLFSLSSLGAVALMLDNSHHWPPLIANIHMGLSLIAIFLSWILVHIYYAVHYAHLYYDESPLISESRDGDLFIKGLEFPHEGLVSYRDFLYYSFTIAMCYQTSDVSIIGTEMRSVSLIQSILSFIFVAVIFGLVVNVVSNVV</sequence>
<dbReference type="OrthoDB" id="64737at2"/>
<proteinExistence type="predicted"/>
<dbReference type="InterPro" id="IPR009781">
    <property type="entry name" value="DUF1345"/>
</dbReference>
<feature type="transmembrane region" description="Helical" evidence="1">
    <location>
        <begin position="82"/>
        <end position="102"/>
    </location>
</feature>
<protein>
    <recommendedName>
        <fullName evidence="3">DUF1345 domain-containing protein</fullName>
    </recommendedName>
</protein>
<keyword evidence="1" id="KW-0472">Membrane</keyword>
<dbReference type="HOGENOM" id="CLU_098677_1_0_3"/>
<organism evidence="2">
    <name type="scientific">Cyanothece sp. (strain PCC 7425 / ATCC 29141)</name>
    <dbReference type="NCBI Taxonomy" id="395961"/>
    <lineage>
        <taxon>Bacteria</taxon>
        <taxon>Bacillati</taxon>
        <taxon>Cyanobacteriota</taxon>
        <taxon>Cyanophyceae</taxon>
        <taxon>Gomontiellales</taxon>
        <taxon>Cyanothecaceae</taxon>
        <taxon>Cyanothece</taxon>
    </lineage>
</organism>
<dbReference type="Pfam" id="PF07077">
    <property type="entry name" value="DUF1345"/>
    <property type="match status" value="1"/>
</dbReference>
<dbReference type="KEGG" id="cyn:Cyan7425_4706"/>
<name>B8HLE6_CYAP4</name>
<keyword evidence="1" id="KW-1133">Transmembrane helix</keyword>
<accession>B8HLE6</accession>
<feature type="transmembrane region" description="Helical" evidence="1">
    <location>
        <begin position="12"/>
        <end position="32"/>
    </location>
</feature>
<evidence type="ECO:0000256" key="1">
    <source>
        <dbReference type="SAM" id="Phobius"/>
    </source>
</evidence>
<dbReference type="EMBL" id="CP001344">
    <property type="protein sequence ID" value="ACL47011.1"/>
    <property type="molecule type" value="Genomic_DNA"/>
</dbReference>
<dbReference type="AlphaFoldDB" id="B8HLE6"/>
<evidence type="ECO:0000313" key="2">
    <source>
        <dbReference type="EMBL" id="ACL47011.1"/>
    </source>
</evidence>
<evidence type="ECO:0008006" key="3">
    <source>
        <dbReference type="Google" id="ProtNLM"/>
    </source>
</evidence>
<feature type="transmembrane region" description="Helical" evidence="1">
    <location>
        <begin position="208"/>
        <end position="226"/>
    </location>
</feature>